<gene>
    <name evidence="1" type="ordered locus">Cyast_0416</name>
</gene>
<name>K9YHF4_CYASC</name>
<evidence type="ECO:0000313" key="2">
    <source>
        <dbReference type="Proteomes" id="UP000010483"/>
    </source>
</evidence>
<dbReference type="HOGENOM" id="CLU_828243_0_0_3"/>
<evidence type="ECO:0000313" key="1">
    <source>
        <dbReference type="EMBL" id="AFZ46396.1"/>
    </source>
</evidence>
<proteinExistence type="predicted"/>
<dbReference type="eggNOG" id="ENOG502ZCIK">
    <property type="taxonomic scope" value="Bacteria"/>
</dbReference>
<keyword evidence="2" id="KW-1185">Reference proteome</keyword>
<dbReference type="EMBL" id="CP003940">
    <property type="protein sequence ID" value="AFZ46396.1"/>
    <property type="molecule type" value="Genomic_DNA"/>
</dbReference>
<dbReference type="Proteomes" id="UP000010483">
    <property type="component" value="Chromosome"/>
</dbReference>
<dbReference type="AlphaFoldDB" id="K9YHF4"/>
<sequence>MKTKTNTEKKSTWWNKPLIGNQSLVSHIKNIIGNLFSSKEEIPSETIALYQHSLEQTKNIGRFIERIDKDKFTSAEFLKFYRMNIQVKNNSGDFEGLKNSLELLQVALDTKDCFLKIEQTESRYFGYAQQDFYQYVYDLLSKQLEPDIFKEKVLEEMEEVIKKVKTEEGKLSLQSYYEQLDILSKNKLGLTLLMLFKAYDLSDFSLLRNVAEIADNFYNKDLDSLKEFNIVVQVNVDKFLRLGKIIKVPRDKNNPQTYALFLQYIALRHRYSKTFFEFQQLLKLLKDWEVFYDNMMTIKKEYPSSTYKQPKTFSSEIVALDVYKKYQKYVEKFEP</sequence>
<reference evidence="2" key="1">
    <citation type="journal article" date="2013" name="Proc. Natl. Acad. Sci. U.S.A.">
        <title>Improving the coverage of the cyanobacterial phylum using diversity-driven genome sequencing.</title>
        <authorList>
            <person name="Shih P.M."/>
            <person name="Wu D."/>
            <person name="Latifi A."/>
            <person name="Axen S.D."/>
            <person name="Fewer D.P."/>
            <person name="Talla E."/>
            <person name="Calteau A."/>
            <person name="Cai F."/>
            <person name="Tandeau de Marsac N."/>
            <person name="Rippka R."/>
            <person name="Herdman M."/>
            <person name="Sivonen K."/>
            <person name="Coursin T."/>
            <person name="Laurent T."/>
            <person name="Goodwin L."/>
            <person name="Nolan M."/>
            <person name="Davenport K.W."/>
            <person name="Han C.S."/>
            <person name="Rubin E.M."/>
            <person name="Eisen J.A."/>
            <person name="Woyke T."/>
            <person name="Gugger M."/>
            <person name="Kerfeld C.A."/>
        </authorList>
    </citation>
    <scope>NUCLEOTIDE SEQUENCE [LARGE SCALE GENOMIC DNA]</scope>
    <source>
        <strain evidence="2">ATCC 29140 / PCC 7202</strain>
    </source>
</reference>
<protein>
    <submittedName>
        <fullName evidence="1">Uncharacterized protein</fullName>
    </submittedName>
</protein>
<dbReference type="KEGG" id="csn:Cyast_0416"/>
<dbReference type="BioCyc" id="CSTA292563:G1353-420-MONOMER"/>
<accession>K9YHF4</accession>
<organism evidence="1 2">
    <name type="scientific">Cyanobacterium stanieri (strain ATCC 29140 / PCC 7202)</name>
    <dbReference type="NCBI Taxonomy" id="292563"/>
    <lineage>
        <taxon>Bacteria</taxon>
        <taxon>Bacillati</taxon>
        <taxon>Cyanobacteriota</taxon>
        <taxon>Cyanophyceae</taxon>
        <taxon>Oscillatoriophycideae</taxon>
        <taxon>Chroococcales</taxon>
        <taxon>Geminocystaceae</taxon>
        <taxon>Cyanobacterium</taxon>
    </lineage>
</organism>